<keyword evidence="4" id="KW-1185">Reference proteome</keyword>
<dbReference type="OrthoDB" id="9801454at2"/>
<dbReference type="PANTHER" id="PTHR13939">
    <property type="entry name" value="NICOTINAMIDE-NUCLEOTIDE AMIDOHYDROLASE PNCC"/>
    <property type="match status" value="1"/>
</dbReference>
<comment type="similarity">
    <text evidence="1">Belongs to the CinA family.</text>
</comment>
<protein>
    <recommendedName>
        <fullName evidence="1">Putative competence-damage inducible protein</fullName>
    </recommendedName>
</protein>
<evidence type="ECO:0000256" key="1">
    <source>
        <dbReference type="HAMAP-Rule" id="MF_00226"/>
    </source>
</evidence>
<evidence type="ECO:0000313" key="4">
    <source>
        <dbReference type="Proteomes" id="UP000269301"/>
    </source>
</evidence>
<dbReference type="NCBIfam" id="TIGR00199">
    <property type="entry name" value="PncC_domain"/>
    <property type="match status" value="1"/>
</dbReference>
<dbReference type="NCBIfam" id="TIGR00177">
    <property type="entry name" value="molyb_syn"/>
    <property type="match status" value="1"/>
</dbReference>
<name>A0A495AFH7_9BACI</name>
<comment type="caution">
    <text evidence="3">The sequence shown here is derived from an EMBL/GenBank/DDBJ whole genome shotgun (WGS) entry which is preliminary data.</text>
</comment>
<proteinExistence type="inferred from homology"/>
<dbReference type="CDD" id="cd00885">
    <property type="entry name" value="cinA"/>
    <property type="match status" value="1"/>
</dbReference>
<dbReference type="InterPro" id="IPR008135">
    <property type="entry name" value="Competence-induced_CinA"/>
</dbReference>
<dbReference type="RefSeq" id="WP_121202625.1">
    <property type="nucleotide sequence ID" value="NZ_RBZP01000001.1"/>
</dbReference>
<accession>A0A495AFH7</accession>
<evidence type="ECO:0000313" key="3">
    <source>
        <dbReference type="EMBL" id="RKQ37545.1"/>
    </source>
</evidence>
<dbReference type="Pfam" id="PF18146">
    <property type="entry name" value="CinA_KH"/>
    <property type="match status" value="1"/>
</dbReference>
<dbReference type="InterPro" id="IPR036425">
    <property type="entry name" value="MoaB/Mog-like_dom_sf"/>
</dbReference>
<dbReference type="PANTHER" id="PTHR13939:SF0">
    <property type="entry name" value="NMN AMIDOHYDROLASE-LIKE PROTEIN YFAY"/>
    <property type="match status" value="1"/>
</dbReference>
<dbReference type="Pfam" id="PF00994">
    <property type="entry name" value="MoCF_biosynth"/>
    <property type="match status" value="1"/>
</dbReference>
<evidence type="ECO:0000259" key="2">
    <source>
        <dbReference type="SMART" id="SM00852"/>
    </source>
</evidence>
<dbReference type="Gene3D" id="3.40.980.10">
    <property type="entry name" value="MoaB/Mog-like domain"/>
    <property type="match status" value="1"/>
</dbReference>
<dbReference type="PIRSF" id="PIRSF006728">
    <property type="entry name" value="CinA"/>
    <property type="match status" value="1"/>
</dbReference>
<reference evidence="3 4" key="1">
    <citation type="journal article" date="2016" name="Int. J. Syst. Evol. Microbiol.">
        <title>Oceanobacillus halophilus sp. nov., a novel moderately halophilic bacterium from a hypersaline lake.</title>
        <authorList>
            <person name="Amoozegar M.A."/>
            <person name="Bagheri M."/>
            <person name="Makhdoumi A."/>
            <person name="Nikou M.M."/>
            <person name="Fazeli S.A.S."/>
            <person name="Schumann P."/>
            <person name="Sproer C."/>
            <person name="Sanchez-Porro C."/>
            <person name="Ventosa A."/>
        </authorList>
    </citation>
    <scope>NUCLEOTIDE SEQUENCE [LARGE SCALE GENOMIC DNA]</scope>
    <source>
        <strain evidence="3 4">DSM 23996</strain>
    </source>
</reference>
<dbReference type="EMBL" id="RBZP01000001">
    <property type="protein sequence ID" value="RKQ37545.1"/>
    <property type="molecule type" value="Genomic_DNA"/>
</dbReference>
<sequence length="416" mass="46014">MTKQLKSEIVAVGTELLLGQIANTNAQWLSEKLALQGINIYHHTVVGDNLQRIKKVFEQAQNRSDIILVTGGLGPTEDDLTREAFQLMSNLEMTEHAPSMKKIKNYFSRHNQNMTPNNSRQARVFKGSKVLFNRVGMAPGMIVKHESNTWIFLPGVPGEMKDIVTHDVLPFLQEETGNKELIKSLVLKFIGIGESALEHELKSLIQSQQNPTIAPLAQNNGILLRLTAKGESEKYVDELLDKTKSQILAKVGDYFFGENDQTIEQEVVRLLQEQNKKIAAAESLTGGMFTNKLISVNGASSVCPGGIVSYDKKVKQNILGVAPETIKNKGTVSEECAIEMAQNVSQKLDSDIGISFTGVAGPDRVEGKPVGTVYIALISKDGYQLVQRFEFMGNRNIIRNRATLKGLEIIFNFLKS</sequence>
<dbReference type="InterPro" id="IPR036653">
    <property type="entry name" value="CinA-like_C"/>
</dbReference>
<dbReference type="InterPro" id="IPR008136">
    <property type="entry name" value="CinA_C"/>
</dbReference>
<dbReference type="SMART" id="SM00852">
    <property type="entry name" value="MoCF_biosynth"/>
    <property type="match status" value="1"/>
</dbReference>
<feature type="domain" description="MoaB/Mog" evidence="2">
    <location>
        <begin position="8"/>
        <end position="175"/>
    </location>
</feature>
<organism evidence="3 4">
    <name type="scientific">Oceanobacillus halophilus</name>
    <dbReference type="NCBI Taxonomy" id="930130"/>
    <lineage>
        <taxon>Bacteria</taxon>
        <taxon>Bacillati</taxon>
        <taxon>Bacillota</taxon>
        <taxon>Bacilli</taxon>
        <taxon>Bacillales</taxon>
        <taxon>Bacillaceae</taxon>
        <taxon>Oceanobacillus</taxon>
    </lineage>
</organism>
<dbReference type="NCBIfam" id="NF001813">
    <property type="entry name" value="PRK00549.1"/>
    <property type="match status" value="1"/>
</dbReference>
<dbReference type="HAMAP" id="MF_00226_B">
    <property type="entry name" value="CinA_B"/>
    <property type="match status" value="1"/>
</dbReference>
<dbReference type="Pfam" id="PF02464">
    <property type="entry name" value="CinA"/>
    <property type="match status" value="1"/>
</dbReference>
<dbReference type="AlphaFoldDB" id="A0A495AFH7"/>
<dbReference type="SUPFAM" id="SSF142433">
    <property type="entry name" value="CinA-like"/>
    <property type="match status" value="1"/>
</dbReference>
<dbReference type="Proteomes" id="UP000269301">
    <property type="component" value="Unassembled WGS sequence"/>
</dbReference>
<gene>
    <name evidence="1" type="primary">cinA</name>
    <name evidence="3" type="ORF">D8M06_01690</name>
</gene>
<dbReference type="SUPFAM" id="SSF53218">
    <property type="entry name" value="Molybdenum cofactor biosynthesis proteins"/>
    <property type="match status" value="1"/>
</dbReference>
<dbReference type="InterPro" id="IPR050101">
    <property type="entry name" value="CinA"/>
</dbReference>
<dbReference type="NCBIfam" id="TIGR00200">
    <property type="entry name" value="cinA_nterm"/>
    <property type="match status" value="1"/>
</dbReference>
<dbReference type="InterPro" id="IPR041424">
    <property type="entry name" value="CinA_KH"/>
</dbReference>
<dbReference type="Gene3D" id="3.30.70.2860">
    <property type="match status" value="1"/>
</dbReference>
<dbReference type="InterPro" id="IPR001453">
    <property type="entry name" value="MoaB/Mog_dom"/>
</dbReference>
<dbReference type="Gene3D" id="3.90.950.20">
    <property type="entry name" value="CinA-like"/>
    <property type="match status" value="1"/>
</dbReference>